<proteinExistence type="predicted"/>
<name>W9RUS0_9ROSA</name>
<evidence type="ECO:0000313" key="3">
    <source>
        <dbReference type="Proteomes" id="UP000030645"/>
    </source>
</evidence>
<dbReference type="EMBL" id="KE345667">
    <property type="protein sequence ID" value="EXC11121.1"/>
    <property type="molecule type" value="Genomic_DNA"/>
</dbReference>
<feature type="compositionally biased region" description="Polar residues" evidence="1">
    <location>
        <begin position="52"/>
        <end position="62"/>
    </location>
</feature>
<accession>W9RUS0</accession>
<dbReference type="Proteomes" id="UP000030645">
    <property type="component" value="Unassembled WGS sequence"/>
</dbReference>
<dbReference type="AlphaFoldDB" id="W9RUS0"/>
<evidence type="ECO:0000256" key="1">
    <source>
        <dbReference type="SAM" id="MobiDB-lite"/>
    </source>
</evidence>
<evidence type="ECO:0000313" key="2">
    <source>
        <dbReference type="EMBL" id="EXC11121.1"/>
    </source>
</evidence>
<keyword evidence="3" id="KW-1185">Reference proteome</keyword>
<gene>
    <name evidence="2" type="ORF">L484_004543</name>
</gene>
<reference evidence="3" key="1">
    <citation type="submission" date="2013-01" db="EMBL/GenBank/DDBJ databases">
        <title>Draft Genome Sequence of a Mulberry Tree, Morus notabilis C.K. Schneid.</title>
        <authorList>
            <person name="He N."/>
            <person name="Zhao S."/>
        </authorList>
    </citation>
    <scope>NUCLEOTIDE SEQUENCE</scope>
</reference>
<protein>
    <submittedName>
        <fullName evidence="2">Uncharacterized protein</fullName>
    </submittedName>
</protein>
<organism evidence="2 3">
    <name type="scientific">Morus notabilis</name>
    <dbReference type="NCBI Taxonomy" id="981085"/>
    <lineage>
        <taxon>Eukaryota</taxon>
        <taxon>Viridiplantae</taxon>
        <taxon>Streptophyta</taxon>
        <taxon>Embryophyta</taxon>
        <taxon>Tracheophyta</taxon>
        <taxon>Spermatophyta</taxon>
        <taxon>Magnoliopsida</taxon>
        <taxon>eudicotyledons</taxon>
        <taxon>Gunneridae</taxon>
        <taxon>Pentapetalae</taxon>
        <taxon>rosids</taxon>
        <taxon>fabids</taxon>
        <taxon>Rosales</taxon>
        <taxon>Moraceae</taxon>
        <taxon>Moreae</taxon>
        <taxon>Morus</taxon>
    </lineage>
</organism>
<feature type="region of interest" description="Disordered" evidence="1">
    <location>
        <begin position="51"/>
        <end position="70"/>
    </location>
</feature>
<sequence>MANLHCAGQVAGQIRLNPKKADLAESSRFSDSPFGGSQFSATGDLVREELISSGSLSQQPNNFKKIEEEE</sequence>